<evidence type="ECO:0000313" key="6">
    <source>
        <dbReference type="EMBL" id="MBM9432614.1"/>
    </source>
</evidence>
<comment type="subcellular location">
    <subcellularLocation>
        <location evidence="1">Membrane</location>
        <topology evidence="1">Multi-pass membrane protein</topology>
    </subcellularLocation>
</comment>
<evidence type="ECO:0000256" key="1">
    <source>
        <dbReference type="ARBA" id="ARBA00004141"/>
    </source>
</evidence>
<evidence type="ECO:0000256" key="4">
    <source>
        <dbReference type="ARBA" id="ARBA00023136"/>
    </source>
</evidence>
<evidence type="ECO:0000256" key="2">
    <source>
        <dbReference type="ARBA" id="ARBA00022692"/>
    </source>
</evidence>
<dbReference type="RefSeq" id="WP_182172942.1">
    <property type="nucleotide sequence ID" value="NZ_CP059676.1"/>
</dbReference>
<dbReference type="InterPro" id="IPR004254">
    <property type="entry name" value="AdipoR/HlyIII-related"/>
</dbReference>
<proteinExistence type="predicted"/>
<feature type="transmembrane region" description="Helical" evidence="5">
    <location>
        <begin position="34"/>
        <end position="53"/>
    </location>
</feature>
<accession>A0ABS2TH59</accession>
<organism evidence="6 7">
    <name type="scientific">Flaviflexus equikiangi</name>
    <dbReference type="NCBI Taxonomy" id="2758573"/>
    <lineage>
        <taxon>Bacteria</taxon>
        <taxon>Bacillati</taxon>
        <taxon>Actinomycetota</taxon>
        <taxon>Actinomycetes</taxon>
        <taxon>Actinomycetales</taxon>
        <taxon>Actinomycetaceae</taxon>
        <taxon>Flaviflexus</taxon>
    </lineage>
</organism>
<feature type="transmembrane region" description="Helical" evidence="5">
    <location>
        <begin position="123"/>
        <end position="144"/>
    </location>
</feature>
<sequence length="236" mass="26045">MTPVHDQGAQLREKANRIGYKEQRKRSGKPAGRGVLHLVATPLAVAFCIYLIIESETTAEIVGAVVFLAASLLLFGFSALYHLGNWSPRVLSIMRKIDHANIFVLIAGTYTPITLSLLEGRSLVICLSIVWGGAIVGSAMHMSWVDFPRWLYVSLYVAVGWVAIWYLPDIWRAGTPAIVLLIIAGGVIYTIGAVFYATKWPNPWPKHFGFHEFFHLCTVLAYACHAVAIALAYSSQ</sequence>
<evidence type="ECO:0000313" key="7">
    <source>
        <dbReference type="Proteomes" id="UP000705983"/>
    </source>
</evidence>
<keyword evidence="4 5" id="KW-0472">Membrane</keyword>
<feature type="transmembrane region" description="Helical" evidence="5">
    <location>
        <begin position="59"/>
        <end position="84"/>
    </location>
</feature>
<name>A0ABS2TH59_9ACTO</name>
<feature type="transmembrane region" description="Helical" evidence="5">
    <location>
        <begin position="150"/>
        <end position="167"/>
    </location>
</feature>
<keyword evidence="3 5" id="KW-1133">Transmembrane helix</keyword>
<gene>
    <name evidence="6" type="ORF">JVW63_02710</name>
</gene>
<protein>
    <submittedName>
        <fullName evidence="6">Hemolysin III family protein</fullName>
    </submittedName>
</protein>
<dbReference type="Proteomes" id="UP000705983">
    <property type="component" value="Unassembled WGS sequence"/>
</dbReference>
<evidence type="ECO:0000256" key="3">
    <source>
        <dbReference type="ARBA" id="ARBA00022989"/>
    </source>
</evidence>
<feature type="transmembrane region" description="Helical" evidence="5">
    <location>
        <begin position="179"/>
        <end position="198"/>
    </location>
</feature>
<keyword evidence="2 5" id="KW-0812">Transmembrane</keyword>
<reference evidence="7" key="1">
    <citation type="submission" date="2021-02" db="EMBL/GenBank/DDBJ databases">
        <title>Leucobacter sp. CX169.</title>
        <authorList>
            <person name="Cheng Y."/>
        </authorList>
    </citation>
    <scope>NUCLEOTIDE SEQUENCE [LARGE SCALE GENOMIC DNA]</scope>
    <source>
        <strain evidence="7">JY899</strain>
    </source>
</reference>
<keyword evidence="7" id="KW-1185">Reference proteome</keyword>
<comment type="caution">
    <text evidence="6">The sequence shown here is derived from an EMBL/GenBank/DDBJ whole genome shotgun (WGS) entry which is preliminary data.</text>
</comment>
<dbReference type="Pfam" id="PF03006">
    <property type="entry name" value="HlyIII"/>
    <property type="match status" value="1"/>
</dbReference>
<dbReference type="PANTHER" id="PTHR20855:SF3">
    <property type="entry name" value="LD03007P"/>
    <property type="match status" value="1"/>
</dbReference>
<feature type="transmembrane region" description="Helical" evidence="5">
    <location>
        <begin position="213"/>
        <end position="233"/>
    </location>
</feature>
<dbReference type="EMBL" id="JAFFJS010000001">
    <property type="protein sequence ID" value="MBM9432614.1"/>
    <property type="molecule type" value="Genomic_DNA"/>
</dbReference>
<evidence type="ECO:0000256" key="5">
    <source>
        <dbReference type="SAM" id="Phobius"/>
    </source>
</evidence>
<dbReference type="PANTHER" id="PTHR20855">
    <property type="entry name" value="ADIPOR/PROGESTIN RECEPTOR-RELATED"/>
    <property type="match status" value="1"/>
</dbReference>